<dbReference type="eggNOG" id="ENOG502SKTS">
    <property type="taxonomic scope" value="Eukaryota"/>
</dbReference>
<keyword evidence="5" id="KW-0811">Translocation</keyword>
<dbReference type="PaxDb" id="2850-Phatr47226"/>
<name>B7G2X1_PHATC</name>
<evidence type="ECO:0000256" key="2">
    <source>
        <dbReference type="ARBA" id="ARBA00022448"/>
    </source>
</evidence>
<gene>
    <name evidence="10" type="ORF">PHATRDRAFT_47226</name>
</gene>
<keyword evidence="11" id="KW-1185">Reference proteome</keyword>
<dbReference type="OMA" id="ESACMSS"/>
<dbReference type="GO" id="GO:0000056">
    <property type="term" value="P:ribosomal small subunit export from nucleus"/>
    <property type="evidence" value="ECO:0007669"/>
    <property type="project" value="InterPro"/>
</dbReference>
<dbReference type="OrthoDB" id="41778at2759"/>
<dbReference type="PANTHER" id="PTHR13257">
    <property type="entry name" value="NUCLEOPORIN NUP84-RELATED"/>
    <property type="match status" value="1"/>
</dbReference>
<dbReference type="GO" id="GO:0017056">
    <property type="term" value="F:structural constituent of nuclear pore"/>
    <property type="evidence" value="ECO:0007669"/>
    <property type="project" value="InterPro"/>
</dbReference>
<feature type="compositionally biased region" description="Basic and acidic residues" evidence="9">
    <location>
        <begin position="64"/>
        <end position="76"/>
    </location>
</feature>
<dbReference type="KEGG" id="pti:PHATRDRAFT_47226"/>
<evidence type="ECO:0000256" key="3">
    <source>
        <dbReference type="ARBA" id="ARBA00022816"/>
    </source>
</evidence>
<dbReference type="Proteomes" id="UP000000759">
    <property type="component" value="Chromosome 12"/>
</dbReference>
<feature type="compositionally biased region" description="Low complexity" evidence="9">
    <location>
        <begin position="53"/>
        <end position="62"/>
    </location>
</feature>
<feature type="coiled-coil region" evidence="8">
    <location>
        <begin position="731"/>
        <end position="772"/>
    </location>
</feature>
<sequence>MPRYFASFGETTGGQGDDHDDEDEDRLDKSRRTASNHSASFNAGTGSNIGLFSSPPSTTSTPQSHEHVDRDSDERRKHSLRRQSSPVDHSDHDVASCSSLSSVRLLCPSPDGRFIHSFIQQGSDFFIETKRLPLEENNGTNSQNTAEGTESSTAFDSPAMVRTKLPPAIRAALEIDPVMELISVEGEGKPQPPTEERNPNLRLLPRICVYTRYAVFLLQLGYIPSSQYFMTSPSKSQSFVEGCVVSVTEPLEHLLLNSATSSSIIRTRPAPQHIFGYATVCPATSLAILTFDRALSEYSLILYHGTSGKTTAPLVWRTEQLDDPSQQDSIVDFCFGISHTLRLFAAVSIVLVKSSGDLLTAAPIVFEGSVVPRPVVTEALDYLQARLEQTKDRNTAPWRQCKAAYAYVMEVFGSGLDDAKSHFCTARLSGKVAEWPIQPQGPVLFASLSGESTPLRRTVIEPFGYTNVIGVAVGMQGGRVDFCVLSPTTALPRFAFESQVDRFDLDDIACKLGAVVECVDLKLRMGHSNHTTALALVRDPIIDTILHVVTPLVVASVSTSAVRLASNKLQGQSRNEAVQTSAWSCLGTTGASGVTIQGAIPSDSVDTGHQLLVCLSDGTTEPINVSQAQFYNELGNVFDSTSTKALKNSDAATAEALQLIESTPPLYTILKPLMQKIQMGLDSMGKIVGSQTSYRSITPETLAVVITVKEQCDNEVVLPLLELRKLVQVRRTQITSTLEDYRSQLSNLQQSAKDLKNRTAVLLEKMEKVQSNESILAQRGKALLQASQDLTPTVTQEEYEFFQLVKRTDAKSRKWEAQVDGLSVQADAVCEAIKVEGVSAATEGLNGNAGFLRLAHDILNGQEVNLEQARGHLQALEDQTQAIAGSAGLLDPSEDKSSNLPKAKK</sequence>
<evidence type="ECO:0000256" key="9">
    <source>
        <dbReference type="SAM" id="MobiDB-lite"/>
    </source>
</evidence>
<dbReference type="RefSeq" id="XP_002181458.1">
    <property type="nucleotide sequence ID" value="XM_002181422.1"/>
</dbReference>
<dbReference type="InterPro" id="IPR037700">
    <property type="entry name" value="NUP88/NUP82"/>
</dbReference>
<dbReference type="EMBL" id="CM000614">
    <property type="protein sequence ID" value="EEC47381.1"/>
    <property type="molecule type" value="Genomic_DNA"/>
</dbReference>
<reference evidence="11" key="2">
    <citation type="submission" date="2008-08" db="EMBL/GenBank/DDBJ databases">
        <authorList>
            <consortium name="Diatom Consortium"/>
            <person name="Grigoriev I."/>
            <person name="Grimwood J."/>
            <person name="Kuo A."/>
            <person name="Otillar R.P."/>
            <person name="Salamov A."/>
            <person name="Detter J.C."/>
            <person name="Lindquist E."/>
            <person name="Shapiro H."/>
            <person name="Lucas S."/>
            <person name="Glavina del Rio T."/>
            <person name="Pitluck S."/>
            <person name="Rokhsar D."/>
            <person name="Bowler C."/>
        </authorList>
    </citation>
    <scope>GENOME REANNOTATION</scope>
    <source>
        <strain evidence="11">CCAP 1055/1</strain>
    </source>
</reference>
<keyword evidence="6" id="KW-0906">Nuclear pore complex</keyword>
<feature type="region of interest" description="Disordered" evidence="9">
    <location>
        <begin position="1"/>
        <end position="94"/>
    </location>
</feature>
<dbReference type="PANTHER" id="PTHR13257:SF0">
    <property type="entry name" value="NUCLEAR PORE COMPLEX PROTEIN NUP88"/>
    <property type="match status" value="1"/>
</dbReference>
<proteinExistence type="predicted"/>
<evidence type="ECO:0000256" key="4">
    <source>
        <dbReference type="ARBA" id="ARBA00022927"/>
    </source>
</evidence>
<organism evidence="10 11">
    <name type="scientific">Phaeodactylum tricornutum (strain CCAP 1055/1)</name>
    <dbReference type="NCBI Taxonomy" id="556484"/>
    <lineage>
        <taxon>Eukaryota</taxon>
        <taxon>Sar</taxon>
        <taxon>Stramenopiles</taxon>
        <taxon>Ochrophyta</taxon>
        <taxon>Bacillariophyta</taxon>
        <taxon>Bacillariophyceae</taxon>
        <taxon>Bacillariophycidae</taxon>
        <taxon>Naviculales</taxon>
        <taxon>Phaeodactylaceae</taxon>
        <taxon>Phaeodactylum</taxon>
    </lineage>
</organism>
<feature type="region of interest" description="Disordered" evidence="9">
    <location>
        <begin position="135"/>
        <end position="154"/>
    </location>
</feature>
<keyword evidence="4" id="KW-0653">Protein transport</keyword>
<keyword evidence="3" id="KW-0509">mRNA transport</keyword>
<dbReference type="GO" id="GO:0006406">
    <property type="term" value="P:mRNA export from nucleus"/>
    <property type="evidence" value="ECO:0007669"/>
    <property type="project" value="TreeGrafter"/>
</dbReference>
<evidence type="ECO:0000256" key="1">
    <source>
        <dbReference type="ARBA" id="ARBA00004567"/>
    </source>
</evidence>
<evidence type="ECO:0000256" key="6">
    <source>
        <dbReference type="ARBA" id="ARBA00023132"/>
    </source>
</evidence>
<dbReference type="GeneID" id="7201985"/>
<keyword evidence="8" id="KW-0175">Coiled coil</keyword>
<accession>B7G2X1</accession>
<dbReference type="GO" id="GO:0006606">
    <property type="term" value="P:protein import into nucleus"/>
    <property type="evidence" value="ECO:0007669"/>
    <property type="project" value="TreeGrafter"/>
</dbReference>
<protein>
    <submittedName>
        <fullName evidence="10">Uncharacterized protein</fullName>
    </submittedName>
</protein>
<evidence type="ECO:0000313" key="10">
    <source>
        <dbReference type="EMBL" id="EEC47381.1"/>
    </source>
</evidence>
<evidence type="ECO:0000256" key="7">
    <source>
        <dbReference type="ARBA" id="ARBA00023242"/>
    </source>
</evidence>
<dbReference type="HOGENOM" id="CLU_320675_0_0_1"/>
<dbReference type="AlphaFoldDB" id="B7G2X1"/>
<dbReference type="GO" id="GO:0005643">
    <property type="term" value="C:nuclear pore"/>
    <property type="evidence" value="ECO:0007669"/>
    <property type="project" value="UniProtKB-SubCell"/>
</dbReference>
<evidence type="ECO:0000256" key="5">
    <source>
        <dbReference type="ARBA" id="ARBA00023010"/>
    </source>
</evidence>
<evidence type="ECO:0000256" key="8">
    <source>
        <dbReference type="SAM" id="Coils"/>
    </source>
</evidence>
<feature type="compositionally biased region" description="Polar residues" evidence="9">
    <location>
        <begin position="33"/>
        <end position="51"/>
    </location>
</feature>
<dbReference type="GO" id="GO:0000055">
    <property type="term" value="P:ribosomal large subunit export from nucleus"/>
    <property type="evidence" value="ECO:0007669"/>
    <property type="project" value="InterPro"/>
</dbReference>
<evidence type="ECO:0000313" key="11">
    <source>
        <dbReference type="Proteomes" id="UP000000759"/>
    </source>
</evidence>
<keyword evidence="2" id="KW-0813">Transport</keyword>
<reference evidence="10 11" key="1">
    <citation type="journal article" date="2008" name="Nature">
        <title>The Phaeodactylum genome reveals the evolutionary history of diatom genomes.</title>
        <authorList>
            <person name="Bowler C."/>
            <person name="Allen A.E."/>
            <person name="Badger J.H."/>
            <person name="Grimwood J."/>
            <person name="Jabbari K."/>
            <person name="Kuo A."/>
            <person name="Maheswari U."/>
            <person name="Martens C."/>
            <person name="Maumus F."/>
            <person name="Otillar R.P."/>
            <person name="Rayko E."/>
            <person name="Salamov A."/>
            <person name="Vandepoele K."/>
            <person name="Beszteri B."/>
            <person name="Gruber A."/>
            <person name="Heijde M."/>
            <person name="Katinka M."/>
            <person name="Mock T."/>
            <person name="Valentin K."/>
            <person name="Verret F."/>
            <person name="Berges J.A."/>
            <person name="Brownlee C."/>
            <person name="Cadoret J.P."/>
            <person name="Chiovitti A."/>
            <person name="Choi C.J."/>
            <person name="Coesel S."/>
            <person name="De Martino A."/>
            <person name="Detter J.C."/>
            <person name="Durkin C."/>
            <person name="Falciatore A."/>
            <person name="Fournet J."/>
            <person name="Haruta M."/>
            <person name="Huysman M.J."/>
            <person name="Jenkins B.D."/>
            <person name="Jiroutova K."/>
            <person name="Jorgensen R.E."/>
            <person name="Joubert Y."/>
            <person name="Kaplan A."/>
            <person name="Kroger N."/>
            <person name="Kroth P.G."/>
            <person name="La Roche J."/>
            <person name="Lindquist E."/>
            <person name="Lommer M."/>
            <person name="Martin-Jezequel V."/>
            <person name="Lopez P.J."/>
            <person name="Lucas S."/>
            <person name="Mangogna M."/>
            <person name="McGinnis K."/>
            <person name="Medlin L.K."/>
            <person name="Montsant A."/>
            <person name="Oudot-Le Secq M.P."/>
            <person name="Napoli C."/>
            <person name="Obornik M."/>
            <person name="Parker M.S."/>
            <person name="Petit J.L."/>
            <person name="Porcel B.M."/>
            <person name="Poulsen N."/>
            <person name="Robison M."/>
            <person name="Rychlewski L."/>
            <person name="Rynearson T.A."/>
            <person name="Schmutz J."/>
            <person name="Shapiro H."/>
            <person name="Siaut M."/>
            <person name="Stanley M."/>
            <person name="Sussman M.R."/>
            <person name="Taylor A.R."/>
            <person name="Vardi A."/>
            <person name="von Dassow P."/>
            <person name="Vyverman W."/>
            <person name="Willis A."/>
            <person name="Wyrwicz L.S."/>
            <person name="Rokhsar D.S."/>
            <person name="Weissenbach J."/>
            <person name="Armbrust E.V."/>
            <person name="Green B.R."/>
            <person name="Van de Peer Y."/>
            <person name="Grigoriev I.V."/>
        </authorList>
    </citation>
    <scope>NUCLEOTIDE SEQUENCE [LARGE SCALE GENOMIC DNA]</scope>
    <source>
        <strain evidence="10 11">CCAP 1055/1</strain>
    </source>
</reference>
<feature type="region of interest" description="Disordered" evidence="9">
    <location>
        <begin position="885"/>
        <end position="905"/>
    </location>
</feature>
<dbReference type="InParanoid" id="B7G2X1"/>
<comment type="subcellular location">
    <subcellularLocation>
        <location evidence="1">Nucleus</location>
        <location evidence="1">Nuclear pore complex</location>
    </subcellularLocation>
</comment>
<keyword evidence="7" id="KW-0539">Nucleus</keyword>
<feature type="compositionally biased region" description="Polar residues" evidence="9">
    <location>
        <begin position="137"/>
        <end position="154"/>
    </location>
</feature>